<dbReference type="EMBL" id="JBJJXI010000123">
    <property type="protein sequence ID" value="KAL3389336.1"/>
    <property type="molecule type" value="Genomic_DNA"/>
</dbReference>
<dbReference type="InterPro" id="IPR001810">
    <property type="entry name" value="F-box_dom"/>
</dbReference>
<dbReference type="PROSITE" id="PS50181">
    <property type="entry name" value="FBOX"/>
    <property type="match status" value="1"/>
</dbReference>
<comment type="caution">
    <text evidence="2">The sequence shown here is derived from an EMBL/GenBank/DDBJ whole genome shotgun (WGS) entry which is preliminary data.</text>
</comment>
<gene>
    <name evidence="2" type="ORF">TKK_015577</name>
</gene>
<organism evidence="2 3">
    <name type="scientific">Trichogramma kaykai</name>
    <dbReference type="NCBI Taxonomy" id="54128"/>
    <lineage>
        <taxon>Eukaryota</taxon>
        <taxon>Metazoa</taxon>
        <taxon>Ecdysozoa</taxon>
        <taxon>Arthropoda</taxon>
        <taxon>Hexapoda</taxon>
        <taxon>Insecta</taxon>
        <taxon>Pterygota</taxon>
        <taxon>Neoptera</taxon>
        <taxon>Endopterygota</taxon>
        <taxon>Hymenoptera</taxon>
        <taxon>Apocrita</taxon>
        <taxon>Proctotrupomorpha</taxon>
        <taxon>Chalcidoidea</taxon>
        <taxon>Trichogrammatidae</taxon>
        <taxon>Trichogramma</taxon>
    </lineage>
</organism>
<evidence type="ECO:0000313" key="2">
    <source>
        <dbReference type="EMBL" id="KAL3389336.1"/>
    </source>
</evidence>
<dbReference type="InterPro" id="IPR036047">
    <property type="entry name" value="F-box-like_dom_sf"/>
</dbReference>
<feature type="domain" description="F-box" evidence="1">
    <location>
        <begin position="27"/>
        <end position="76"/>
    </location>
</feature>
<reference evidence="2 3" key="1">
    <citation type="journal article" date="2024" name="bioRxiv">
        <title>A reference genome for Trichogramma kaykai: A tiny desert-dwelling parasitoid wasp with competing sex-ratio distorters.</title>
        <authorList>
            <person name="Culotta J."/>
            <person name="Lindsey A.R."/>
        </authorList>
    </citation>
    <scope>NUCLEOTIDE SEQUENCE [LARGE SCALE GENOMIC DNA]</scope>
    <source>
        <strain evidence="2 3">KSX58</strain>
    </source>
</reference>
<keyword evidence="3" id="KW-1185">Reference proteome</keyword>
<evidence type="ECO:0000259" key="1">
    <source>
        <dbReference type="PROSITE" id="PS50181"/>
    </source>
</evidence>
<name>A0ABD2W9K3_9HYME</name>
<sequence>MSIHVEKKCRTSSRCLTRSEASNGQHWLNFESLPPEVLELVMRFLPYSEIANQMRLVSRKCCSVSTTILNSAFLSSVQRTRRVMEHLERASKDATDGELRLGARNGLELVLHQCSLLRAVVWRYTHPPSSSSQFERHCFYAGSILDDLDAILRQALSSPADLCVKDDSGQPIGKFTAACKKSSLISGCKSVDILDCLLEGREVRQVRISRRSGAVTMRIRYVLSRAWFTCLEVPLGGNVDENSWRDRQRFMYLRLRRLIGSFNEHYLEKVHYDRECQLLKDANAQLPMPKPPPCSTYSGYGEYGGSFFYYGNMNEFAYESKVVDAWRRTTALRDRNNKRLAIKKPNYDLVIDVELRCSPDLAPLAIRSTLKCDDIEYLDESEAESSNPEMYLRMSVNCPASKLNRLPSHFDWELRSPSEPKTTRRTRSRS</sequence>
<dbReference type="AlphaFoldDB" id="A0ABD2W9K3"/>
<protein>
    <recommendedName>
        <fullName evidence="1">F-box domain-containing protein</fullName>
    </recommendedName>
</protein>
<dbReference type="Pfam" id="PF00646">
    <property type="entry name" value="F-box"/>
    <property type="match status" value="1"/>
</dbReference>
<dbReference type="SUPFAM" id="SSF81383">
    <property type="entry name" value="F-box domain"/>
    <property type="match status" value="1"/>
</dbReference>
<evidence type="ECO:0000313" key="3">
    <source>
        <dbReference type="Proteomes" id="UP001627154"/>
    </source>
</evidence>
<proteinExistence type="predicted"/>
<dbReference type="Proteomes" id="UP001627154">
    <property type="component" value="Unassembled WGS sequence"/>
</dbReference>
<accession>A0ABD2W9K3</accession>